<evidence type="ECO:0000313" key="1">
    <source>
        <dbReference type="EMBL" id="QKG78802.1"/>
    </source>
</evidence>
<dbReference type="EMBL" id="CP041345">
    <property type="protein sequence ID" value="QKG78802.1"/>
    <property type="molecule type" value="Genomic_DNA"/>
</dbReference>
<keyword evidence="2" id="KW-1185">Reference proteome</keyword>
<name>A0A7D4C779_9BACT</name>
<protein>
    <recommendedName>
        <fullName evidence="3">ATP-grasp domain-containing protein</fullName>
    </recommendedName>
</protein>
<dbReference type="Proteomes" id="UP000500961">
    <property type="component" value="Chromosome"/>
</dbReference>
<evidence type="ECO:0008006" key="3">
    <source>
        <dbReference type="Google" id="ProtNLM"/>
    </source>
</evidence>
<dbReference type="RefSeq" id="WP_173072317.1">
    <property type="nucleotide sequence ID" value="NZ_CP041345.1"/>
</dbReference>
<reference evidence="1 2" key="1">
    <citation type="submission" date="2019-07" db="EMBL/GenBank/DDBJ databases">
        <title>Thalassofilum flectens gen. nov., sp. nov., a novel moderate thermophilic anaerobe from a shallow sea hot spring in Kunashir Island (Russia), representing a new family in the order Bacteroidales, and proposal of Thalassofilacea fam. nov.</title>
        <authorList>
            <person name="Kochetkova T.V."/>
            <person name="Podosokorskaya O.A."/>
            <person name="Novikov A."/>
            <person name="Elcheninov A.G."/>
            <person name="Toshchakov S.V."/>
            <person name="Kublanov I.V."/>
        </authorList>
    </citation>
    <scope>NUCLEOTIDE SEQUENCE [LARGE SCALE GENOMIC DNA]</scope>
    <source>
        <strain evidence="1 2">38-H</strain>
    </source>
</reference>
<dbReference type="SUPFAM" id="SSF56059">
    <property type="entry name" value="Glutathione synthetase ATP-binding domain-like"/>
    <property type="match status" value="1"/>
</dbReference>
<organism evidence="1 2">
    <name type="scientific">Tenuifilum thalassicum</name>
    <dbReference type="NCBI Taxonomy" id="2590900"/>
    <lineage>
        <taxon>Bacteria</taxon>
        <taxon>Pseudomonadati</taxon>
        <taxon>Bacteroidota</taxon>
        <taxon>Bacteroidia</taxon>
        <taxon>Bacteroidales</taxon>
        <taxon>Tenuifilaceae</taxon>
        <taxon>Tenuifilum</taxon>
    </lineage>
</organism>
<dbReference type="Gene3D" id="3.30.470.20">
    <property type="entry name" value="ATP-grasp fold, B domain"/>
    <property type="match status" value="1"/>
</dbReference>
<evidence type="ECO:0000313" key="2">
    <source>
        <dbReference type="Proteomes" id="UP000500961"/>
    </source>
</evidence>
<accession>A0A7D4C779</accession>
<gene>
    <name evidence="1" type="ORF">FHG85_00465</name>
</gene>
<proteinExistence type="predicted"/>
<dbReference type="AlphaFoldDB" id="A0A7D4C779"/>
<sequence length="237" mass="27632">MEIIRKISNDKNIKTIDSQVYGTVEELISSKNIYSNKSAYVIKPSEGAMSKGISLAKDFKQLLADAKKISATPSLIIDLIDRMRTLKHKGYIKESTHRKKFVVQDFIPNLQGDWKVLIYWNKFYVLRRLNREKDFRASGGGRLSYTRDIPNGMLDYAKSIIKHLNLPNVSLDIAFDGKTFYLLEFQAVYFGTYTLEHSSFYFSFNKEWEIVEKKSILEDEYVRSIISYIDNDLKYLE</sequence>
<dbReference type="KEGG" id="ttz:FHG85_00465"/>